<protein>
    <submittedName>
        <fullName evidence="1">Uncharacterized protein</fullName>
    </submittedName>
</protein>
<dbReference type="AlphaFoldDB" id="A0A7J4IWT5"/>
<organism evidence="1 2">
    <name type="scientific">Candidatus Iainarchaeum sp</name>
    <dbReference type="NCBI Taxonomy" id="3101447"/>
    <lineage>
        <taxon>Archaea</taxon>
        <taxon>Candidatus Iainarchaeota</taxon>
        <taxon>Candidatus Iainarchaeia</taxon>
        <taxon>Candidatus Iainarchaeales</taxon>
        <taxon>Candidatus Iainarchaeaceae</taxon>
        <taxon>Candidatus Iainarchaeum</taxon>
    </lineage>
</organism>
<comment type="caution">
    <text evidence="1">The sequence shown here is derived from an EMBL/GenBank/DDBJ whole genome shotgun (WGS) entry which is preliminary data.</text>
</comment>
<dbReference type="EMBL" id="DUGC01000075">
    <property type="protein sequence ID" value="HIH09981.1"/>
    <property type="molecule type" value="Genomic_DNA"/>
</dbReference>
<name>A0A7J4IWT5_9ARCH</name>
<proteinExistence type="predicted"/>
<gene>
    <name evidence="1" type="ORF">HA254_04920</name>
</gene>
<accession>A0A7J4IWT5</accession>
<dbReference type="Proteomes" id="UP000565078">
    <property type="component" value="Unassembled WGS sequence"/>
</dbReference>
<sequence length="213" mass="24484">MTNIYEVKIVRITEVGEQPPAEPIAEGLEFSLNNERFFAQCGGENVKDWGEVGKDIYVKVRLGFVYFESFGLSKIFEKIKKIESRKGYDADKVQIMKKIPDPDPKYETIVVKYGSADLEIRKVKKDLMKVGDFVKTYDVFGKQWTDNYFIQGQIIQKFPSKESKYENTLVDVGKITVELSGVEKNKFEVGDYIKTSGILCVYLLEDKKEAKKK</sequence>
<evidence type="ECO:0000313" key="1">
    <source>
        <dbReference type="EMBL" id="HIH09981.1"/>
    </source>
</evidence>
<reference evidence="2" key="1">
    <citation type="journal article" date="2020" name="bioRxiv">
        <title>A rank-normalized archaeal taxonomy based on genome phylogeny resolves widespread incomplete and uneven classifications.</title>
        <authorList>
            <person name="Rinke C."/>
            <person name="Chuvochina M."/>
            <person name="Mussig A.J."/>
            <person name="Chaumeil P.-A."/>
            <person name="Waite D.W."/>
            <person name="Whitman W.B."/>
            <person name="Parks D.H."/>
            <person name="Hugenholtz P."/>
        </authorList>
    </citation>
    <scope>NUCLEOTIDE SEQUENCE [LARGE SCALE GENOMIC DNA]</scope>
</reference>
<evidence type="ECO:0000313" key="2">
    <source>
        <dbReference type="Proteomes" id="UP000565078"/>
    </source>
</evidence>